<gene>
    <name evidence="4" type="ORF">g.20996</name>
</gene>
<dbReference type="Pfam" id="PF08700">
    <property type="entry name" value="VPS51_Exo84_N"/>
    <property type="match status" value="1"/>
</dbReference>
<keyword evidence="3" id="KW-0653">Protein transport</keyword>
<dbReference type="PANTHER" id="PTHR15954">
    <property type="entry name" value="VACUOLAR PROTEIN SORTING-ASSOCIATED PROTEIN 51 HOMOLOG"/>
    <property type="match status" value="1"/>
</dbReference>
<comment type="subcellular location">
    <subcellularLocation>
        <location evidence="3">Golgi apparatus</location>
        <location evidence="3">trans-Golgi network</location>
    </subcellularLocation>
</comment>
<keyword evidence="3" id="KW-0813">Transport</keyword>
<sequence length="293" mass="33754">MDDGHDVETIVEGLIKKNNLTSLMDEESKLYRQVRMLNSEFHTLLYENYNKLISAAQIIGQMSSNFDHMEEDINSLSDNMNKIIDQSDHLSANLSEKFKKLSKLSDTYSHLKRLQFTSDLDDLVVSSGQNLSRVVMESIEEENWMTDQKPRHVRPVIIKIIEDLGAMSDVLAQYCEEGPHMESNGQPSLYHSSRVNNPLMNNIKKLFSEKIDIFQPVPLKRRTILFGVIKIMLRAMIESVRLETFNKNGLQQIQIDAKYLQHELTRFVSDENVIFALLDELVTSSEIRCLEGD</sequence>
<dbReference type="GO" id="GO:0007030">
    <property type="term" value="P:Golgi organization"/>
    <property type="evidence" value="ECO:0007669"/>
    <property type="project" value="UniProtKB-UniRule"/>
</dbReference>
<evidence type="ECO:0000256" key="1">
    <source>
        <dbReference type="ARBA" id="ARBA00006080"/>
    </source>
</evidence>
<dbReference type="GO" id="GO:0007041">
    <property type="term" value="P:lysosomal transport"/>
    <property type="evidence" value="ECO:0007669"/>
    <property type="project" value="TreeGrafter"/>
</dbReference>
<name>A0A6G1S7M3_9ACAR</name>
<dbReference type="GO" id="GO:0016020">
    <property type="term" value="C:membrane"/>
    <property type="evidence" value="ECO:0007669"/>
    <property type="project" value="TreeGrafter"/>
</dbReference>
<organism evidence="4">
    <name type="scientific">Aceria tosichella</name>
    <name type="common">wheat curl mite</name>
    <dbReference type="NCBI Taxonomy" id="561515"/>
    <lineage>
        <taxon>Eukaryota</taxon>
        <taxon>Metazoa</taxon>
        <taxon>Ecdysozoa</taxon>
        <taxon>Arthropoda</taxon>
        <taxon>Chelicerata</taxon>
        <taxon>Arachnida</taxon>
        <taxon>Acari</taxon>
        <taxon>Acariformes</taxon>
        <taxon>Trombidiformes</taxon>
        <taxon>Prostigmata</taxon>
        <taxon>Eupodina</taxon>
        <taxon>Eriophyoidea</taxon>
        <taxon>Eriophyidae</taxon>
        <taxon>Eriophyinae</taxon>
        <taxon>Aceriini</taxon>
        <taxon>Aceria</taxon>
    </lineage>
</organism>
<comment type="function">
    <text evidence="3">Acts as component of the GARP complex that is involved in retrograde transport from early and late endosomes to the trans-Golgi network (TGN).</text>
</comment>
<dbReference type="InterPro" id="IPR014812">
    <property type="entry name" value="Vps51"/>
</dbReference>
<reference evidence="4" key="1">
    <citation type="submission" date="2018-10" db="EMBL/GenBank/DDBJ databases">
        <title>Transcriptome assembly of Aceria tosichella (Wheat curl mite) Type 2.</title>
        <authorList>
            <person name="Scully E.D."/>
            <person name="Geib S.M."/>
            <person name="Palmer N.A."/>
            <person name="Gupta A.K."/>
            <person name="Sarath G."/>
            <person name="Tatineni S."/>
        </authorList>
    </citation>
    <scope>NUCLEOTIDE SEQUENCE</scope>
    <source>
        <strain evidence="4">LincolnNE</strain>
    </source>
</reference>
<comment type="subunit">
    <text evidence="3">Component of the Golgi-associated retrograde protein (GARP) complex.</text>
</comment>
<accession>A0A6G1S7M3</accession>
<proteinExistence type="inferred from homology"/>
<protein>
    <recommendedName>
        <fullName evidence="2 3">Vacuolar protein sorting-associated protein 51 homolog</fullName>
    </recommendedName>
</protein>
<dbReference type="GO" id="GO:0032456">
    <property type="term" value="P:endocytic recycling"/>
    <property type="evidence" value="ECO:0007669"/>
    <property type="project" value="TreeGrafter"/>
</dbReference>
<keyword evidence="3" id="KW-0445">Lipid transport</keyword>
<evidence type="ECO:0000313" key="4">
    <source>
        <dbReference type="EMBL" id="MDE46505.1"/>
    </source>
</evidence>
<dbReference type="GO" id="GO:0006869">
    <property type="term" value="P:lipid transport"/>
    <property type="evidence" value="ECO:0007669"/>
    <property type="project" value="UniProtKB-UniRule"/>
</dbReference>
<dbReference type="Gene3D" id="1.20.5.300">
    <property type="match status" value="1"/>
</dbReference>
<dbReference type="GO" id="GO:1990745">
    <property type="term" value="C:EARP complex"/>
    <property type="evidence" value="ECO:0007669"/>
    <property type="project" value="TreeGrafter"/>
</dbReference>
<dbReference type="AlphaFoldDB" id="A0A6G1S7M3"/>
<dbReference type="PANTHER" id="PTHR15954:SF4">
    <property type="entry name" value="VACUOLAR PROTEIN SORTING-ASSOCIATED PROTEIN 51 HOMOLOG"/>
    <property type="match status" value="1"/>
</dbReference>
<dbReference type="GO" id="GO:0048193">
    <property type="term" value="P:Golgi vesicle transport"/>
    <property type="evidence" value="ECO:0007669"/>
    <property type="project" value="TreeGrafter"/>
</dbReference>
<keyword evidence="3" id="KW-0333">Golgi apparatus</keyword>
<comment type="similarity">
    <text evidence="1 3">Belongs to the VPS51 family.</text>
</comment>
<evidence type="ECO:0000256" key="2">
    <source>
        <dbReference type="ARBA" id="ARBA00016122"/>
    </source>
</evidence>
<dbReference type="GO" id="GO:0042147">
    <property type="term" value="P:retrograde transport, endosome to Golgi"/>
    <property type="evidence" value="ECO:0007669"/>
    <property type="project" value="UniProtKB-UniRule"/>
</dbReference>
<evidence type="ECO:0000256" key="3">
    <source>
        <dbReference type="RuleBase" id="RU368010"/>
    </source>
</evidence>
<dbReference type="GO" id="GO:0015031">
    <property type="term" value="P:protein transport"/>
    <property type="evidence" value="ECO:0007669"/>
    <property type="project" value="UniProtKB-UniRule"/>
</dbReference>
<dbReference type="GO" id="GO:0005829">
    <property type="term" value="C:cytosol"/>
    <property type="evidence" value="ECO:0007669"/>
    <property type="project" value="GOC"/>
</dbReference>
<dbReference type="EMBL" id="GGYP01001734">
    <property type="protein sequence ID" value="MDE46505.1"/>
    <property type="molecule type" value="Transcribed_RNA"/>
</dbReference>
<dbReference type="GO" id="GO:0000938">
    <property type="term" value="C:GARP complex"/>
    <property type="evidence" value="ECO:0007669"/>
    <property type="project" value="UniProtKB-UniRule"/>
</dbReference>